<keyword evidence="4 5" id="KW-0472">Membrane</keyword>
<dbReference type="InterPro" id="IPR007016">
    <property type="entry name" value="O-antigen_ligase-rel_domated"/>
</dbReference>
<dbReference type="AlphaFoldDB" id="A0A0G0PBE2"/>
<accession>A0A0G0PBE2</accession>
<sequence>RGLLIGFLPKYRNKFWLNSEMRRKIISILLVTAIVLSLFVIMAWPEVLSRIKISPDDEAIKLRIYYASETIDQRLSWFGSGAGNFTVWLKSKQPNLPEYLYQPVHNIYLLLYSELGILGLIAFLSLIGYTFYDFYRSYKFQKLFHYSFILVFASILLMGMFDHFLWTLQQGRFVLWLSVALIATKDIKFE</sequence>
<name>A0A0G0PBE2_9BACT</name>
<gene>
    <name evidence="7" type="ORF">UT53_C0040G0009</name>
</gene>
<dbReference type="PANTHER" id="PTHR37422:SF17">
    <property type="entry name" value="O-ANTIGEN LIGASE"/>
    <property type="match status" value="1"/>
</dbReference>
<dbReference type="InterPro" id="IPR051533">
    <property type="entry name" value="WaaL-like"/>
</dbReference>
<feature type="non-terminal residue" evidence="7">
    <location>
        <position position="1"/>
    </location>
</feature>
<dbReference type="PANTHER" id="PTHR37422">
    <property type="entry name" value="TEICHURONIC ACID BIOSYNTHESIS PROTEIN TUAE"/>
    <property type="match status" value="1"/>
</dbReference>
<reference evidence="7 8" key="1">
    <citation type="journal article" date="2015" name="Nature">
        <title>rRNA introns, odd ribosomes, and small enigmatic genomes across a large radiation of phyla.</title>
        <authorList>
            <person name="Brown C.T."/>
            <person name="Hug L.A."/>
            <person name="Thomas B.C."/>
            <person name="Sharon I."/>
            <person name="Castelle C.J."/>
            <person name="Singh A."/>
            <person name="Wilkins M.J."/>
            <person name="Williams K.H."/>
            <person name="Banfield J.F."/>
        </authorList>
    </citation>
    <scope>NUCLEOTIDE SEQUENCE [LARGE SCALE GENOMIC DNA]</scope>
</reference>
<dbReference type="GO" id="GO:0016020">
    <property type="term" value="C:membrane"/>
    <property type="evidence" value="ECO:0007669"/>
    <property type="project" value="UniProtKB-SubCell"/>
</dbReference>
<evidence type="ECO:0000256" key="1">
    <source>
        <dbReference type="ARBA" id="ARBA00004141"/>
    </source>
</evidence>
<dbReference type="Pfam" id="PF04932">
    <property type="entry name" value="Wzy_C"/>
    <property type="match status" value="1"/>
</dbReference>
<evidence type="ECO:0000256" key="5">
    <source>
        <dbReference type="SAM" id="Phobius"/>
    </source>
</evidence>
<comment type="subcellular location">
    <subcellularLocation>
        <location evidence="1">Membrane</location>
        <topology evidence="1">Multi-pass membrane protein</topology>
    </subcellularLocation>
</comment>
<keyword evidence="7" id="KW-0436">Ligase</keyword>
<evidence type="ECO:0000313" key="8">
    <source>
        <dbReference type="Proteomes" id="UP000034764"/>
    </source>
</evidence>
<organism evidence="7 8">
    <name type="scientific">Candidatus Yanofskybacteria bacterium GW2011_GWD2_39_48</name>
    <dbReference type="NCBI Taxonomy" id="1619031"/>
    <lineage>
        <taxon>Bacteria</taxon>
        <taxon>Candidatus Yanofskyibacteriota</taxon>
    </lineage>
</organism>
<proteinExistence type="predicted"/>
<evidence type="ECO:0000259" key="6">
    <source>
        <dbReference type="Pfam" id="PF04932"/>
    </source>
</evidence>
<evidence type="ECO:0000313" key="7">
    <source>
        <dbReference type="EMBL" id="KKR22451.1"/>
    </source>
</evidence>
<protein>
    <submittedName>
        <fullName evidence="7">O-antigen ligase-related protein</fullName>
    </submittedName>
</protein>
<evidence type="ECO:0000256" key="2">
    <source>
        <dbReference type="ARBA" id="ARBA00022692"/>
    </source>
</evidence>
<evidence type="ECO:0000256" key="4">
    <source>
        <dbReference type="ARBA" id="ARBA00023136"/>
    </source>
</evidence>
<feature type="transmembrane region" description="Helical" evidence="5">
    <location>
        <begin position="143"/>
        <end position="161"/>
    </location>
</feature>
<evidence type="ECO:0000256" key="3">
    <source>
        <dbReference type="ARBA" id="ARBA00022989"/>
    </source>
</evidence>
<keyword evidence="3 5" id="KW-1133">Transmembrane helix</keyword>
<keyword evidence="2 5" id="KW-0812">Transmembrane</keyword>
<feature type="transmembrane region" description="Helical" evidence="5">
    <location>
        <begin position="107"/>
        <end position="131"/>
    </location>
</feature>
<dbReference type="GO" id="GO:0016874">
    <property type="term" value="F:ligase activity"/>
    <property type="evidence" value="ECO:0007669"/>
    <property type="project" value="UniProtKB-KW"/>
</dbReference>
<dbReference type="Proteomes" id="UP000034764">
    <property type="component" value="Unassembled WGS sequence"/>
</dbReference>
<feature type="domain" description="O-antigen ligase-related" evidence="6">
    <location>
        <begin position="15"/>
        <end position="124"/>
    </location>
</feature>
<feature type="transmembrane region" description="Helical" evidence="5">
    <location>
        <begin position="25"/>
        <end position="44"/>
    </location>
</feature>
<comment type="caution">
    <text evidence="7">The sequence shown here is derived from an EMBL/GenBank/DDBJ whole genome shotgun (WGS) entry which is preliminary data.</text>
</comment>
<dbReference type="EMBL" id="LBXD01000040">
    <property type="protein sequence ID" value="KKR22451.1"/>
    <property type="molecule type" value="Genomic_DNA"/>
</dbReference>